<evidence type="ECO:0000313" key="3">
    <source>
        <dbReference type="Proteomes" id="UP000444174"/>
    </source>
</evidence>
<dbReference type="Proteomes" id="UP000444174">
    <property type="component" value="Unassembled WGS sequence"/>
</dbReference>
<accession>A0A843YN89</accession>
<comment type="caution">
    <text evidence="2">The sequence shown here is derived from an EMBL/GenBank/DDBJ whole genome shotgun (WGS) entry which is preliminary data.</text>
</comment>
<protein>
    <submittedName>
        <fullName evidence="2">Uncharacterized protein</fullName>
    </submittedName>
</protein>
<gene>
    <name evidence="2" type="ORF">GFB49_16640</name>
</gene>
<organism evidence="2 3">
    <name type="scientific">Tritonibacter litoralis</name>
    <dbReference type="NCBI Taxonomy" id="2662264"/>
    <lineage>
        <taxon>Bacteria</taxon>
        <taxon>Pseudomonadati</taxon>
        <taxon>Pseudomonadota</taxon>
        <taxon>Alphaproteobacteria</taxon>
        <taxon>Rhodobacterales</taxon>
        <taxon>Paracoccaceae</taxon>
        <taxon>Tritonibacter</taxon>
    </lineage>
</organism>
<evidence type="ECO:0000256" key="1">
    <source>
        <dbReference type="SAM" id="MobiDB-lite"/>
    </source>
</evidence>
<sequence length="267" mass="29427">MMREGAKKSMSFAFSMDENRDPLVMIQPGNKPETLRPLMKKSGGKMPMIWGTYTVRSDVAEFVCEEYAKSVLSQLKRFFQQNRPGVNVVFTDSGGNTLDSLKPTAAATPVEDSDDLDVTGQDPQAVGPLIKRLKRIEPRIALAPGELELKMRKALAKCVSQINTGDLQMAETTLTVIERAIARIGQDREDEDTAMNRAAREQQGRALRSSVERARALSANIARTPGSPARDKLERAIHQAARLLKDKNTDEADAVMDKVEAALTQLS</sequence>
<name>A0A843YN89_9RHOB</name>
<evidence type="ECO:0000313" key="2">
    <source>
        <dbReference type="EMBL" id="MQQ10097.1"/>
    </source>
</evidence>
<proteinExistence type="predicted"/>
<feature type="region of interest" description="Disordered" evidence="1">
    <location>
        <begin position="188"/>
        <end position="208"/>
    </location>
</feature>
<reference evidence="2 3" key="1">
    <citation type="submission" date="2019-10" db="EMBL/GenBank/DDBJ databases">
        <title>Epibacterium sp. nov., isolated from seawater.</title>
        <authorList>
            <person name="Zhang X."/>
            <person name="Li N."/>
        </authorList>
    </citation>
    <scope>NUCLEOTIDE SEQUENCE [LARGE SCALE GENOMIC DNA]</scope>
    <source>
        <strain evidence="2 3">SM1979</strain>
    </source>
</reference>
<dbReference type="EMBL" id="WIBF01000012">
    <property type="protein sequence ID" value="MQQ10097.1"/>
    <property type="molecule type" value="Genomic_DNA"/>
</dbReference>
<dbReference type="AlphaFoldDB" id="A0A843YN89"/>
<keyword evidence="3" id="KW-1185">Reference proteome</keyword>